<gene>
    <name evidence="3" type="ORF">CLV59_101880</name>
</gene>
<dbReference type="OrthoDB" id="675873at2"/>
<comment type="caution">
    <text evidence="3">The sequence shown here is derived from an EMBL/GenBank/DDBJ whole genome shotgun (WGS) entry which is preliminary data.</text>
</comment>
<feature type="transmembrane region" description="Helical" evidence="2">
    <location>
        <begin position="319"/>
        <end position="335"/>
    </location>
</feature>
<keyword evidence="2" id="KW-0472">Membrane</keyword>
<evidence type="ECO:0000313" key="4">
    <source>
        <dbReference type="Proteomes" id="UP000249819"/>
    </source>
</evidence>
<feature type="transmembrane region" description="Helical" evidence="2">
    <location>
        <begin position="88"/>
        <end position="109"/>
    </location>
</feature>
<dbReference type="Pfam" id="PF12412">
    <property type="entry name" value="DUF3667"/>
    <property type="match status" value="1"/>
</dbReference>
<feature type="compositionally biased region" description="Polar residues" evidence="1">
    <location>
        <begin position="160"/>
        <end position="173"/>
    </location>
</feature>
<evidence type="ECO:0000256" key="1">
    <source>
        <dbReference type="SAM" id="MobiDB-lite"/>
    </source>
</evidence>
<dbReference type="Proteomes" id="UP000249819">
    <property type="component" value="Unassembled WGS sequence"/>
</dbReference>
<evidence type="ECO:0000313" key="3">
    <source>
        <dbReference type="EMBL" id="RAJ88113.1"/>
    </source>
</evidence>
<protein>
    <submittedName>
        <fullName evidence="3">Uncharacterized protein DUF3667</fullName>
    </submittedName>
</protein>
<sequence length="434" mass="49463">MKTQPLRSDNHCLNCGFEVPERFCSHCGQENTVQHETFGHLVKHFVADIFHYDSQFLLTLKYLLFRPGFLTREYMAGRRVRYVNPIKLYVFVSFVFFLTAFGVFSKHIITINSGADDTPRKHKKKTEAAYVIDSVNQLVSNEIAANTDSPKIHTEKPVTAHTSPDVSQSSDSLTGYRYHAAPDTAKQLSAERGASTNEPETAYEKGLISITHDSLDTAEGDSIHHEIAAEGDHAAMEALEGDGHGPNKEALFKFSPRVKRYLAEQAALPEAQRSNKLIASFKIRWYYFRDLTSGGLPNEVNSLVWKKVNEDLIHHAPKVMFLLLPLFALLTKWVYRKDKTLLYADHAIFALHFHSFMFITMLVTALIVRIWPAFDGFSWALWGSFIYLVLGLYNNYKRSIRRTIWKAAVIWINYILIVAFVLFLAGTVIFSVFL</sequence>
<dbReference type="RefSeq" id="WP_111590763.1">
    <property type="nucleotide sequence ID" value="NZ_QLMA01000001.1"/>
</dbReference>
<proteinExistence type="predicted"/>
<name>A0A327WBZ2_9BACT</name>
<accession>A0A327WBZ2</accession>
<keyword evidence="2" id="KW-1133">Transmembrane helix</keyword>
<feature type="transmembrane region" description="Helical" evidence="2">
    <location>
        <begin position="408"/>
        <end position="433"/>
    </location>
</feature>
<keyword evidence="2" id="KW-0812">Transmembrane</keyword>
<feature type="transmembrane region" description="Helical" evidence="2">
    <location>
        <begin position="377"/>
        <end position="396"/>
    </location>
</feature>
<feature type="transmembrane region" description="Helical" evidence="2">
    <location>
        <begin position="347"/>
        <end position="371"/>
    </location>
</feature>
<dbReference type="EMBL" id="QLMA01000001">
    <property type="protein sequence ID" value="RAJ88113.1"/>
    <property type="molecule type" value="Genomic_DNA"/>
</dbReference>
<dbReference type="InterPro" id="IPR022134">
    <property type="entry name" value="DUF3667"/>
</dbReference>
<feature type="region of interest" description="Disordered" evidence="1">
    <location>
        <begin position="146"/>
        <end position="173"/>
    </location>
</feature>
<dbReference type="AlphaFoldDB" id="A0A327WBZ2"/>
<reference evidence="3 4" key="1">
    <citation type="submission" date="2018-06" db="EMBL/GenBank/DDBJ databases">
        <title>Genomic Encyclopedia of Archaeal and Bacterial Type Strains, Phase II (KMG-II): from individual species to whole genera.</title>
        <authorList>
            <person name="Goeker M."/>
        </authorList>
    </citation>
    <scope>NUCLEOTIDE SEQUENCE [LARGE SCALE GENOMIC DNA]</scope>
    <source>
        <strain evidence="3 4">DSM 29821</strain>
    </source>
</reference>
<organism evidence="3 4">
    <name type="scientific">Chitinophaga dinghuensis</name>
    <dbReference type="NCBI Taxonomy" id="1539050"/>
    <lineage>
        <taxon>Bacteria</taxon>
        <taxon>Pseudomonadati</taxon>
        <taxon>Bacteroidota</taxon>
        <taxon>Chitinophagia</taxon>
        <taxon>Chitinophagales</taxon>
        <taxon>Chitinophagaceae</taxon>
        <taxon>Chitinophaga</taxon>
    </lineage>
</organism>
<keyword evidence="4" id="KW-1185">Reference proteome</keyword>
<evidence type="ECO:0000256" key="2">
    <source>
        <dbReference type="SAM" id="Phobius"/>
    </source>
</evidence>